<evidence type="ECO:0000256" key="9">
    <source>
        <dbReference type="SAM" id="MobiDB-lite"/>
    </source>
</evidence>
<name>A0AAD7K9G6_9AGAR</name>
<dbReference type="FunFam" id="3.20.20.70:FF:000005">
    <property type="entry name" value="Phospho-2-dehydro-3-deoxyheptonate aldolase"/>
    <property type="match status" value="1"/>
</dbReference>
<comment type="catalytic activity">
    <reaction evidence="7 8">
        <text>D-erythrose 4-phosphate + phosphoenolpyruvate + H2O = 7-phospho-2-dehydro-3-deoxy-D-arabino-heptonate + phosphate</text>
        <dbReference type="Rhea" id="RHEA:14717"/>
        <dbReference type="ChEBI" id="CHEBI:15377"/>
        <dbReference type="ChEBI" id="CHEBI:16897"/>
        <dbReference type="ChEBI" id="CHEBI:43474"/>
        <dbReference type="ChEBI" id="CHEBI:58394"/>
        <dbReference type="ChEBI" id="CHEBI:58702"/>
        <dbReference type="EC" id="2.5.1.54"/>
    </reaction>
</comment>
<dbReference type="GO" id="GO:0005737">
    <property type="term" value="C:cytoplasm"/>
    <property type="evidence" value="ECO:0007669"/>
    <property type="project" value="TreeGrafter"/>
</dbReference>
<evidence type="ECO:0000313" key="12">
    <source>
        <dbReference type="Proteomes" id="UP001215598"/>
    </source>
</evidence>
<dbReference type="InterPro" id="IPR006219">
    <property type="entry name" value="DAHP_synth_1"/>
</dbReference>
<evidence type="ECO:0000256" key="6">
    <source>
        <dbReference type="ARBA" id="ARBA00023141"/>
    </source>
</evidence>
<dbReference type="GO" id="GO:0008652">
    <property type="term" value="P:amino acid biosynthetic process"/>
    <property type="evidence" value="ECO:0007669"/>
    <property type="project" value="UniProtKB-KW"/>
</dbReference>
<dbReference type="Gene3D" id="3.20.20.70">
    <property type="entry name" value="Aldolase class I"/>
    <property type="match status" value="1"/>
</dbReference>
<protein>
    <recommendedName>
        <fullName evidence="8">Phospho-2-dehydro-3-deoxyheptonate aldolase</fullName>
        <ecNumber evidence="8">2.5.1.54</ecNumber>
    </recommendedName>
</protein>
<evidence type="ECO:0000256" key="5">
    <source>
        <dbReference type="ARBA" id="ARBA00022679"/>
    </source>
</evidence>
<keyword evidence="5 8" id="KW-0808">Transferase</keyword>
<dbReference type="EMBL" id="JARKIB010000007">
    <property type="protein sequence ID" value="KAJ7778405.1"/>
    <property type="molecule type" value="Genomic_DNA"/>
</dbReference>
<dbReference type="Pfam" id="PF00793">
    <property type="entry name" value="DAHP_synth_1"/>
    <property type="match status" value="1"/>
</dbReference>
<organism evidence="11 12">
    <name type="scientific">Mycena metata</name>
    <dbReference type="NCBI Taxonomy" id="1033252"/>
    <lineage>
        <taxon>Eukaryota</taxon>
        <taxon>Fungi</taxon>
        <taxon>Dikarya</taxon>
        <taxon>Basidiomycota</taxon>
        <taxon>Agaricomycotina</taxon>
        <taxon>Agaricomycetes</taxon>
        <taxon>Agaricomycetidae</taxon>
        <taxon>Agaricales</taxon>
        <taxon>Marasmiineae</taxon>
        <taxon>Mycenaceae</taxon>
        <taxon>Mycena</taxon>
    </lineage>
</organism>
<accession>A0AAD7K9G6</accession>
<feature type="region of interest" description="Disordered" evidence="9">
    <location>
        <begin position="372"/>
        <end position="392"/>
    </location>
</feature>
<comment type="similarity">
    <text evidence="3 8">Belongs to the class-I DAHP synthase family.</text>
</comment>
<keyword evidence="4 8" id="KW-0028">Amino-acid biosynthesis</keyword>
<dbReference type="GO" id="GO:0003849">
    <property type="term" value="F:3-deoxy-7-phosphoheptulonate synthase activity"/>
    <property type="evidence" value="ECO:0007669"/>
    <property type="project" value="UniProtKB-EC"/>
</dbReference>
<keyword evidence="6 8" id="KW-0057">Aromatic amino acid biosynthesis</keyword>
<dbReference type="Proteomes" id="UP001215598">
    <property type="component" value="Unassembled WGS sequence"/>
</dbReference>
<sequence length="392" mass="42579">MHTVSPFPDFEDAEKVQQYIQDRRVIGYDPLAKPALLRHEIVSSPNAQRTIAAARYNAARIVAGQDDRVLVIVGPCSIHSPEQALQYANLLKAKIPEWSNLLIVMRAYFEKPRTTVGWKGLINDPDIDGTFKINKGLRIARQLLCDITDLGVPIGSELLDTISPQYLADLHSWGAIGARTTESQLHRELASGVSFPIGFKNGTDGSVSVAIDAMGSAGSPHAFMGVTDQGLAAIVKTRGNQDTHVILRGGTKGPNYSSEHVKEAVKSISKKKDWASIMVDCSHGNSQKNHNNQPLVIDSICEQLAAGERNITGVMVESNLNEGRQDVPTEGAKGLKHGVSITDACVNWEKTLEMMDKLNAAVGQRRETLIDQGFSRPPGFVRTSTNGTNTPP</sequence>
<evidence type="ECO:0000256" key="2">
    <source>
        <dbReference type="ARBA" id="ARBA00004688"/>
    </source>
</evidence>
<dbReference type="InterPro" id="IPR006218">
    <property type="entry name" value="DAHP1/KDSA"/>
</dbReference>
<comment type="function">
    <text evidence="1">Stereospecific condensation of phosphoenolpyruvate (PEP) and D-erythrose-4-phosphate (E4P) giving rise to 3-deoxy-D-arabino-heptulosonate-7-phosphate (DAHP).</text>
</comment>
<dbReference type="PANTHER" id="PTHR21225">
    <property type="entry name" value="PHOSPHO-2-DEHYDRO-3-DEOXYHEPTONATE ALDOLASE DAHP SYNTHETASE"/>
    <property type="match status" value="1"/>
</dbReference>
<dbReference type="PANTHER" id="PTHR21225:SF12">
    <property type="entry name" value="PHOSPHO-2-DEHYDRO-3-DEOXYHEPTONATE ALDOLASE, TYROSINE-INHIBITED"/>
    <property type="match status" value="1"/>
</dbReference>
<feature type="compositionally biased region" description="Polar residues" evidence="9">
    <location>
        <begin position="382"/>
        <end position="392"/>
    </location>
</feature>
<dbReference type="GO" id="GO:0009073">
    <property type="term" value="P:aromatic amino acid family biosynthetic process"/>
    <property type="evidence" value="ECO:0007669"/>
    <property type="project" value="UniProtKB-KW"/>
</dbReference>
<proteinExistence type="inferred from homology"/>
<dbReference type="NCBIfam" id="NF009395">
    <property type="entry name" value="PRK12755.1"/>
    <property type="match status" value="1"/>
</dbReference>
<gene>
    <name evidence="11" type="ORF">B0H16DRAFT_1503401</name>
</gene>
<reference evidence="11" key="1">
    <citation type="submission" date="2023-03" db="EMBL/GenBank/DDBJ databases">
        <title>Massive genome expansion in bonnet fungi (Mycena s.s.) driven by repeated elements and novel gene families across ecological guilds.</title>
        <authorList>
            <consortium name="Lawrence Berkeley National Laboratory"/>
            <person name="Harder C.B."/>
            <person name="Miyauchi S."/>
            <person name="Viragh M."/>
            <person name="Kuo A."/>
            <person name="Thoen E."/>
            <person name="Andreopoulos B."/>
            <person name="Lu D."/>
            <person name="Skrede I."/>
            <person name="Drula E."/>
            <person name="Henrissat B."/>
            <person name="Morin E."/>
            <person name="Kohler A."/>
            <person name="Barry K."/>
            <person name="LaButti K."/>
            <person name="Morin E."/>
            <person name="Salamov A."/>
            <person name="Lipzen A."/>
            <person name="Mereny Z."/>
            <person name="Hegedus B."/>
            <person name="Baldrian P."/>
            <person name="Stursova M."/>
            <person name="Weitz H."/>
            <person name="Taylor A."/>
            <person name="Grigoriev I.V."/>
            <person name="Nagy L.G."/>
            <person name="Martin F."/>
            <person name="Kauserud H."/>
        </authorList>
    </citation>
    <scope>NUCLEOTIDE SEQUENCE</scope>
    <source>
        <strain evidence="11">CBHHK182m</strain>
    </source>
</reference>
<evidence type="ECO:0000313" key="11">
    <source>
        <dbReference type="EMBL" id="KAJ7778405.1"/>
    </source>
</evidence>
<dbReference type="PIRSF" id="PIRSF001361">
    <property type="entry name" value="DAHP_synthase"/>
    <property type="match status" value="1"/>
</dbReference>
<feature type="domain" description="DAHP synthetase I/KDSA" evidence="10">
    <location>
        <begin position="59"/>
        <end position="352"/>
    </location>
</feature>
<evidence type="ECO:0000256" key="1">
    <source>
        <dbReference type="ARBA" id="ARBA00003726"/>
    </source>
</evidence>
<dbReference type="AlphaFoldDB" id="A0AAD7K9G6"/>
<dbReference type="SUPFAM" id="SSF51569">
    <property type="entry name" value="Aldolase"/>
    <property type="match status" value="1"/>
</dbReference>
<comment type="caution">
    <text evidence="11">The sequence shown here is derived from an EMBL/GenBank/DDBJ whole genome shotgun (WGS) entry which is preliminary data.</text>
</comment>
<evidence type="ECO:0000259" key="10">
    <source>
        <dbReference type="Pfam" id="PF00793"/>
    </source>
</evidence>
<dbReference type="InterPro" id="IPR013785">
    <property type="entry name" value="Aldolase_TIM"/>
</dbReference>
<keyword evidence="12" id="KW-1185">Reference proteome</keyword>
<dbReference type="NCBIfam" id="TIGR00034">
    <property type="entry name" value="aroFGH"/>
    <property type="match status" value="1"/>
</dbReference>
<evidence type="ECO:0000256" key="4">
    <source>
        <dbReference type="ARBA" id="ARBA00022605"/>
    </source>
</evidence>
<evidence type="ECO:0000256" key="3">
    <source>
        <dbReference type="ARBA" id="ARBA00007985"/>
    </source>
</evidence>
<evidence type="ECO:0000256" key="8">
    <source>
        <dbReference type="PIRNR" id="PIRNR001361"/>
    </source>
</evidence>
<evidence type="ECO:0000256" key="7">
    <source>
        <dbReference type="ARBA" id="ARBA00047508"/>
    </source>
</evidence>
<dbReference type="EC" id="2.5.1.54" evidence="8"/>
<comment type="pathway">
    <text evidence="2">Metabolic intermediate biosynthesis; chorismate biosynthesis; chorismate from D-erythrose 4-phosphate and phosphoenolpyruvate: step 1/7.</text>
</comment>